<feature type="transmembrane region" description="Helical" evidence="7">
    <location>
        <begin position="54"/>
        <end position="75"/>
    </location>
</feature>
<feature type="transmembrane region" description="Helical" evidence="7">
    <location>
        <begin position="224"/>
        <end position="245"/>
    </location>
</feature>
<dbReference type="PANTHER" id="PTHR33048:SF47">
    <property type="entry name" value="INTEGRAL MEMBRANE PROTEIN-RELATED"/>
    <property type="match status" value="1"/>
</dbReference>
<evidence type="ECO:0000256" key="2">
    <source>
        <dbReference type="ARBA" id="ARBA00022692"/>
    </source>
</evidence>
<evidence type="ECO:0000256" key="6">
    <source>
        <dbReference type="SAM" id="MobiDB-lite"/>
    </source>
</evidence>
<evidence type="ECO:0000256" key="4">
    <source>
        <dbReference type="ARBA" id="ARBA00023136"/>
    </source>
</evidence>
<evidence type="ECO:0000313" key="10">
    <source>
        <dbReference type="Proteomes" id="UP000078237"/>
    </source>
</evidence>
<keyword evidence="3 7" id="KW-1133">Transmembrane helix</keyword>
<keyword evidence="4 7" id="KW-0472">Membrane</keyword>
<feature type="transmembrane region" description="Helical" evidence="7">
    <location>
        <begin position="191"/>
        <end position="212"/>
    </location>
</feature>
<keyword evidence="2 7" id="KW-0812">Transmembrane</keyword>
<feature type="transmembrane region" description="Helical" evidence="7">
    <location>
        <begin position="140"/>
        <end position="162"/>
    </location>
</feature>
<dbReference type="InterPro" id="IPR052337">
    <property type="entry name" value="SAT4-like"/>
</dbReference>
<feature type="region of interest" description="Disordered" evidence="6">
    <location>
        <begin position="301"/>
        <end position="326"/>
    </location>
</feature>
<feature type="compositionally biased region" description="Basic and acidic residues" evidence="6">
    <location>
        <begin position="301"/>
        <end position="315"/>
    </location>
</feature>
<evidence type="ECO:0000259" key="8">
    <source>
        <dbReference type="Pfam" id="PF20684"/>
    </source>
</evidence>
<dbReference type="Pfam" id="PF20684">
    <property type="entry name" value="Fung_rhodopsin"/>
    <property type="match status" value="1"/>
</dbReference>
<proteinExistence type="inferred from homology"/>
<dbReference type="EMBL" id="LCTW02000504">
    <property type="protein sequence ID" value="KXX73265.1"/>
    <property type="molecule type" value="Genomic_DNA"/>
</dbReference>
<dbReference type="InterPro" id="IPR049326">
    <property type="entry name" value="Rhodopsin_dom_fungi"/>
</dbReference>
<dbReference type="STRING" id="100816.A0A175VPU4"/>
<evidence type="ECO:0000256" key="7">
    <source>
        <dbReference type="SAM" id="Phobius"/>
    </source>
</evidence>
<feature type="domain" description="Rhodopsin" evidence="8">
    <location>
        <begin position="39"/>
        <end position="290"/>
    </location>
</feature>
<sequence>MSSSPTGLYETTNELISEHGFYIVLWLGVGLSATAFAFRSYIRINYMRHVHVSDYMMLLALAMQVAFAGLGQAYLSDVYLMTRVQNGVVAPGADFLDRMKRGLRADGIMLLICIIGIWVVKMNFLLFFYRLGHKITSYKVFWWVSVVVVVGCGAVAVGMLPFGCVFGDIMNIVTQCSTEESVGTIYTKYKVSVVVDCVSDALIICFPISILFKTRIRLRQKIILSSIFCLVGFTIAVTVVRGSIFGGVYKELDRVDRKVLDTAWALFWFYIEYMVSFIVACLVSFRSLWAHKEAKARERARDELDRQDRIKERTPSDPSNKGSSLRAKMQRMHDTLLDTFNDDETLWERDVLPNGPPSGKLSVDFSTYNPALLTWNHAPSCNTQVERSRADSDSVQSLQPAKLADCGV</sequence>
<feature type="transmembrane region" description="Helical" evidence="7">
    <location>
        <begin position="265"/>
        <end position="289"/>
    </location>
</feature>
<organism evidence="9 10">
    <name type="scientific">Madurella mycetomatis</name>
    <dbReference type="NCBI Taxonomy" id="100816"/>
    <lineage>
        <taxon>Eukaryota</taxon>
        <taxon>Fungi</taxon>
        <taxon>Dikarya</taxon>
        <taxon>Ascomycota</taxon>
        <taxon>Pezizomycotina</taxon>
        <taxon>Sordariomycetes</taxon>
        <taxon>Sordariomycetidae</taxon>
        <taxon>Sordariales</taxon>
        <taxon>Sordariales incertae sedis</taxon>
        <taxon>Madurella</taxon>
    </lineage>
</organism>
<comment type="caution">
    <text evidence="9">The sequence shown here is derived from an EMBL/GenBank/DDBJ whole genome shotgun (WGS) entry which is preliminary data.</text>
</comment>
<gene>
    <name evidence="9" type="ORF">MMYC01_210276</name>
</gene>
<dbReference type="GO" id="GO:0016020">
    <property type="term" value="C:membrane"/>
    <property type="evidence" value="ECO:0007669"/>
    <property type="project" value="UniProtKB-SubCell"/>
</dbReference>
<feature type="transmembrane region" description="Helical" evidence="7">
    <location>
        <begin position="20"/>
        <end position="42"/>
    </location>
</feature>
<dbReference type="AlphaFoldDB" id="A0A175VPU4"/>
<accession>A0A175VPU4</accession>
<feature type="transmembrane region" description="Helical" evidence="7">
    <location>
        <begin position="108"/>
        <end position="128"/>
    </location>
</feature>
<protein>
    <recommendedName>
        <fullName evidence="8">Rhodopsin domain-containing protein</fullName>
    </recommendedName>
</protein>
<comment type="similarity">
    <text evidence="5">Belongs to the SAT4 family.</text>
</comment>
<reference evidence="9 10" key="1">
    <citation type="journal article" date="2016" name="Genome Announc.">
        <title>Genome Sequence of Madurella mycetomatis mm55, Isolated from a Human Mycetoma Case in Sudan.</title>
        <authorList>
            <person name="Smit S."/>
            <person name="Derks M.F."/>
            <person name="Bervoets S."/>
            <person name="Fahal A."/>
            <person name="van Leeuwen W."/>
            <person name="van Belkum A."/>
            <person name="van de Sande W.W."/>
        </authorList>
    </citation>
    <scope>NUCLEOTIDE SEQUENCE [LARGE SCALE GENOMIC DNA]</scope>
    <source>
        <strain evidence="10">mm55</strain>
    </source>
</reference>
<evidence type="ECO:0000256" key="5">
    <source>
        <dbReference type="ARBA" id="ARBA00038359"/>
    </source>
</evidence>
<evidence type="ECO:0000313" key="9">
    <source>
        <dbReference type="EMBL" id="KXX73265.1"/>
    </source>
</evidence>
<comment type="subcellular location">
    <subcellularLocation>
        <location evidence="1">Membrane</location>
        <topology evidence="1">Multi-pass membrane protein</topology>
    </subcellularLocation>
</comment>
<dbReference type="Proteomes" id="UP000078237">
    <property type="component" value="Unassembled WGS sequence"/>
</dbReference>
<dbReference type="VEuPathDB" id="FungiDB:MMYC01_210276"/>
<dbReference type="PANTHER" id="PTHR33048">
    <property type="entry name" value="PTH11-LIKE INTEGRAL MEMBRANE PROTEIN (AFU_ORTHOLOGUE AFUA_5G11245)"/>
    <property type="match status" value="1"/>
</dbReference>
<evidence type="ECO:0000256" key="1">
    <source>
        <dbReference type="ARBA" id="ARBA00004141"/>
    </source>
</evidence>
<name>A0A175VPU4_9PEZI</name>
<dbReference type="OrthoDB" id="444631at2759"/>
<evidence type="ECO:0000256" key="3">
    <source>
        <dbReference type="ARBA" id="ARBA00022989"/>
    </source>
</evidence>
<feature type="region of interest" description="Disordered" evidence="6">
    <location>
        <begin position="388"/>
        <end position="408"/>
    </location>
</feature>
<keyword evidence="10" id="KW-1185">Reference proteome</keyword>